<dbReference type="EMBL" id="JBBBZM010000708">
    <property type="protein sequence ID" value="KAL0630400.1"/>
    <property type="molecule type" value="Genomic_DNA"/>
</dbReference>
<accession>A0ABR3G3M6</accession>
<keyword evidence="3" id="KW-1185">Reference proteome</keyword>
<proteinExistence type="predicted"/>
<name>A0ABR3G3M6_9PEZI</name>
<feature type="coiled-coil region" evidence="1">
    <location>
        <begin position="295"/>
        <end position="322"/>
    </location>
</feature>
<feature type="non-terminal residue" evidence="2">
    <location>
        <position position="572"/>
    </location>
</feature>
<organism evidence="2 3">
    <name type="scientific">Discina gigas</name>
    <dbReference type="NCBI Taxonomy" id="1032678"/>
    <lineage>
        <taxon>Eukaryota</taxon>
        <taxon>Fungi</taxon>
        <taxon>Dikarya</taxon>
        <taxon>Ascomycota</taxon>
        <taxon>Pezizomycotina</taxon>
        <taxon>Pezizomycetes</taxon>
        <taxon>Pezizales</taxon>
        <taxon>Discinaceae</taxon>
        <taxon>Discina</taxon>
    </lineage>
</organism>
<evidence type="ECO:0000313" key="2">
    <source>
        <dbReference type="EMBL" id="KAL0630400.1"/>
    </source>
</evidence>
<feature type="non-terminal residue" evidence="2">
    <location>
        <position position="1"/>
    </location>
</feature>
<feature type="coiled-coil region" evidence="1">
    <location>
        <begin position="459"/>
        <end position="486"/>
    </location>
</feature>
<keyword evidence="1" id="KW-0175">Coiled coil</keyword>
<gene>
    <name evidence="2" type="ORF">Q9L58_010753</name>
</gene>
<evidence type="ECO:0000313" key="3">
    <source>
        <dbReference type="Proteomes" id="UP001447188"/>
    </source>
</evidence>
<sequence length="572" mass="64122">KVISEIFASEAKLINQEASEKQLPSVMLKPHQVIEKPTYHGSLERGSPNRGYGREAVLVLIEHRKRFAENWDTDKAKRAINYAFDWQTTTGEPNSLRSAANRLTQEQLQLKKSIEEKKKRKSDCAEEYSQLQDQLQNMQAAETALSTMRQSSLFSADELAEPLATQSKVFAQQDDAINAREAHKLHHAQLKEYRDAHRDIGQEFPNRMPDDVHNELILLNDQASSALKRATDDQATSTWEYAEAQTSNEAAQLTRSIAKSKHTIVTTLLPKVKLFEAAFPGESAAGLQAFVQEQLSSAERRHEALKTTIEQLELEEQALADLLGDVEHYHSRFNDEDPRTVANNVGRDLEAGYASEKDAVRRQEEMQIKLARLKEGFQALNTVYRRFGVNSDVPDLERTLADEFAQRTGEKNALSADIEALNPLVQAAEAFESRFGKLENASSTAASRAKRLPLCGRMRDHKTAKLEDLQRQRVELEKARAAAGSIAQEVLSCVGKTLPRVHQIIEDLEISPKRRAQALVHFSQVLHAPVVSDTEAAHAALKALDAAGLEAPIFFESELIRFCHQGDLTEKH</sequence>
<feature type="coiled-coil region" evidence="1">
    <location>
        <begin position="96"/>
        <end position="141"/>
    </location>
</feature>
<comment type="caution">
    <text evidence="2">The sequence shown here is derived from an EMBL/GenBank/DDBJ whole genome shotgun (WGS) entry which is preliminary data.</text>
</comment>
<reference evidence="2 3" key="1">
    <citation type="submission" date="2024-02" db="EMBL/GenBank/DDBJ databases">
        <title>Discinaceae phylogenomics.</title>
        <authorList>
            <person name="Dirks A.C."/>
            <person name="James T.Y."/>
        </authorList>
    </citation>
    <scope>NUCLEOTIDE SEQUENCE [LARGE SCALE GENOMIC DNA]</scope>
    <source>
        <strain evidence="2 3">ACD0624</strain>
    </source>
</reference>
<evidence type="ECO:0000256" key="1">
    <source>
        <dbReference type="SAM" id="Coils"/>
    </source>
</evidence>
<dbReference type="Proteomes" id="UP001447188">
    <property type="component" value="Unassembled WGS sequence"/>
</dbReference>
<protein>
    <submittedName>
        <fullName evidence="2">Uncharacterized protein</fullName>
    </submittedName>
</protein>